<sequence>MTWDPDTTGHLPVVDVDTPFPPMAAGGAAASSAPAVAGDTAPAVHDVIRTILGWRPRVEDPGAFLDALTSSFRLTTVDGHTESAYVPHGFAVQADLGSVTGGQASLYRRAAIARTETLRILDALTPLRVDADHEDMEAFRGLVRGALENTVDELGNPGGPRIPIVDSYLRSLTGLPTDPKTPVAYPTPDAITGLLGQLRDHFGLIDANVNTIEEEEIRTAFWTLADLTTDLHKAWRTNQSHFAQSDSSGFLGTDLIRISRLMDAAADQTAEVEAVLDSALVPLSERQTITLNEDDNLTLDGLLSWIRTFLVEEGRHIAQDGGRNGIVAGLTPTINDIVTSLETNLAGHILGTIDIGNVIKLLNGQTPAANQTEPVYITNPGLPIGKRKYPAGMYSARTKIAVDGLRRLLRDLAITAQRISRFPDPVLFDITFTPLPPTINKVQPHLVRSELRGLNIRPIQIPAFRVDDGRNGCKGLVRPVRSTPSANADSTSAIFLREDLRNNIFEAKDAETINDLLDSGQPFTLPASAISTLVILDGAKGEPDNHQIDEYIIGHTPTKLPDVALLRPSEGRDNAAAMPNAQLPTDDRRKLFSAFVHVNEEIARLDERSIQVTAVGREIPNKTNARWAKGAVDTCDWLISEINAERVKKEAERAEIQQRLNTEVGGDW</sequence>
<dbReference type="Proteomes" id="UP001595914">
    <property type="component" value="Unassembled WGS sequence"/>
</dbReference>
<organism evidence="1 2">
    <name type="scientific">Rhodococcus kronopolitis</name>
    <dbReference type="NCBI Taxonomy" id="1460226"/>
    <lineage>
        <taxon>Bacteria</taxon>
        <taxon>Bacillati</taxon>
        <taxon>Actinomycetota</taxon>
        <taxon>Actinomycetes</taxon>
        <taxon>Mycobacteriales</taxon>
        <taxon>Nocardiaceae</taxon>
        <taxon>Rhodococcus</taxon>
    </lineage>
</organism>
<dbReference type="EMBL" id="JBHSFO010000005">
    <property type="protein sequence ID" value="MFC4604407.1"/>
    <property type="molecule type" value="Genomic_DNA"/>
</dbReference>
<comment type="caution">
    <text evidence="1">The sequence shown here is derived from an EMBL/GenBank/DDBJ whole genome shotgun (WGS) entry which is preliminary data.</text>
</comment>
<dbReference type="RefSeq" id="WP_378417194.1">
    <property type="nucleotide sequence ID" value="NZ_JBHSFO010000005.1"/>
</dbReference>
<accession>A0ABV9FRG8</accession>
<name>A0ABV9FRG8_9NOCA</name>
<reference evidence="2" key="1">
    <citation type="journal article" date="2019" name="Int. J. Syst. Evol. Microbiol.">
        <title>The Global Catalogue of Microorganisms (GCM) 10K type strain sequencing project: providing services to taxonomists for standard genome sequencing and annotation.</title>
        <authorList>
            <consortium name="The Broad Institute Genomics Platform"/>
            <consortium name="The Broad Institute Genome Sequencing Center for Infectious Disease"/>
            <person name="Wu L."/>
            <person name="Ma J."/>
        </authorList>
    </citation>
    <scope>NUCLEOTIDE SEQUENCE [LARGE SCALE GENOMIC DNA]</scope>
    <source>
        <strain evidence="2">CCUG 54520</strain>
    </source>
</reference>
<keyword evidence="2" id="KW-1185">Reference proteome</keyword>
<evidence type="ECO:0000313" key="1">
    <source>
        <dbReference type="EMBL" id="MFC4604407.1"/>
    </source>
</evidence>
<evidence type="ECO:0000313" key="2">
    <source>
        <dbReference type="Proteomes" id="UP001595914"/>
    </source>
</evidence>
<proteinExistence type="predicted"/>
<protein>
    <submittedName>
        <fullName evidence="1">Uncharacterized protein</fullName>
    </submittedName>
</protein>
<gene>
    <name evidence="1" type="ORF">ACFO6S_11990</name>
</gene>